<keyword evidence="1" id="KW-0540">Nuclease</keyword>
<dbReference type="PROSITE" id="PS50994">
    <property type="entry name" value="INTEGRASE"/>
    <property type="match status" value="1"/>
</dbReference>
<dbReference type="InterPro" id="IPR012337">
    <property type="entry name" value="RNaseH-like_sf"/>
</dbReference>
<dbReference type="PANTHER" id="PTHR42648:SF11">
    <property type="entry name" value="TRANSPOSON TY4-P GAG-POL POLYPROTEIN"/>
    <property type="match status" value="1"/>
</dbReference>
<keyword evidence="8" id="KW-0548">Nucleotidyltransferase</keyword>
<evidence type="ECO:0000256" key="5">
    <source>
        <dbReference type="ARBA" id="ARBA00022842"/>
    </source>
</evidence>
<accession>A0ABQ4YPU3</accession>
<dbReference type="EMBL" id="BQNB010010616">
    <property type="protein sequence ID" value="GJS79710.1"/>
    <property type="molecule type" value="Genomic_DNA"/>
</dbReference>
<dbReference type="Gene3D" id="3.30.420.10">
    <property type="entry name" value="Ribonuclease H-like superfamily/Ribonuclease H"/>
    <property type="match status" value="1"/>
</dbReference>
<dbReference type="PANTHER" id="PTHR42648">
    <property type="entry name" value="TRANSPOSASE, PUTATIVE-RELATED"/>
    <property type="match status" value="1"/>
</dbReference>
<feature type="compositionally biased region" description="Acidic residues" evidence="11">
    <location>
        <begin position="167"/>
        <end position="177"/>
    </location>
</feature>
<keyword evidence="2" id="KW-0479">Metal-binding</keyword>
<dbReference type="InterPro" id="IPR001584">
    <property type="entry name" value="Integrase_cat-core"/>
</dbReference>
<evidence type="ECO:0000256" key="3">
    <source>
        <dbReference type="ARBA" id="ARBA00022759"/>
    </source>
</evidence>
<keyword evidence="8" id="KW-0808">Transferase</keyword>
<dbReference type="InterPro" id="IPR013103">
    <property type="entry name" value="RVT_2"/>
</dbReference>
<sequence>MSGCRYFLSIVDDYSRRVWVHFLRHKNEAFNKFKEWKQLVENQTGRKLKKLRTNNGLEFCNQEFNNLCKESGIARHLTVEATVTTTYLINRSLSTALEKKTPMDLWLDDVKPKIISRDVVFNESLMYKDTLKGAGAADSRKEVEFEVELQGGKVEPTVDPHTGENPGNEDEEQDEEPQQQNLDNYVLVRDRAKRTTTIPARYRDEGNVSLSRPSGSKVDHMAAYAFAIAEEEDTHEPITFQEAINSSKKDEWVRAIKEKMSSLKKNHTWELVDQPPGQKLISCKWLYKIKEGIEGVHKPRYKLEQLDVKTAFLHDNLKETIYMRQPLGFEEGTGNKVCLLKKSLYGLKQSLRQWYKRFDVYMFINGFSRNSYDNCIYFKEFAPGMYIYILLYIDDMLIACKSKSEIEYTKGMLQKEFDMKELGPARKILSMEIVRDRGSRTIKVSQSGYAQKILNNFRVDNGKSVSMPLGAHFKVSLKDCPSSD</sequence>
<comment type="caution">
    <text evidence="13">The sequence shown here is derived from an EMBL/GenBank/DDBJ whole genome shotgun (WGS) entry which is preliminary data.</text>
</comment>
<feature type="domain" description="Integrase catalytic" evidence="12">
    <location>
        <begin position="1"/>
        <end position="99"/>
    </location>
</feature>
<feature type="region of interest" description="Disordered" evidence="11">
    <location>
        <begin position="139"/>
        <end position="184"/>
    </location>
</feature>
<gene>
    <name evidence="13" type="ORF">Tco_0729591</name>
</gene>
<dbReference type="InterPro" id="IPR039537">
    <property type="entry name" value="Retrotran_Ty1/copia-like"/>
</dbReference>
<dbReference type="InterPro" id="IPR043502">
    <property type="entry name" value="DNA/RNA_pol_sf"/>
</dbReference>
<evidence type="ECO:0000313" key="14">
    <source>
        <dbReference type="Proteomes" id="UP001151760"/>
    </source>
</evidence>
<organism evidence="13 14">
    <name type="scientific">Tanacetum coccineum</name>
    <dbReference type="NCBI Taxonomy" id="301880"/>
    <lineage>
        <taxon>Eukaryota</taxon>
        <taxon>Viridiplantae</taxon>
        <taxon>Streptophyta</taxon>
        <taxon>Embryophyta</taxon>
        <taxon>Tracheophyta</taxon>
        <taxon>Spermatophyta</taxon>
        <taxon>Magnoliopsida</taxon>
        <taxon>eudicotyledons</taxon>
        <taxon>Gunneridae</taxon>
        <taxon>Pentapetalae</taxon>
        <taxon>asterids</taxon>
        <taxon>campanulids</taxon>
        <taxon>Asterales</taxon>
        <taxon>Asteraceae</taxon>
        <taxon>Asteroideae</taxon>
        <taxon>Anthemideae</taxon>
        <taxon>Anthemidinae</taxon>
        <taxon>Tanacetum</taxon>
    </lineage>
</organism>
<reference evidence="13" key="1">
    <citation type="journal article" date="2022" name="Int. J. Mol. Sci.">
        <title>Draft Genome of Tanacetum Coccineum: Genomic Comparison of Closely Related Tanacetum-Family Plants.</title>
        <authorList>
            <person name="Yamashiro T."/>
            <person name="Shiraishi A."/>
            <person name="Nakayama K."/>
            <person name="Satake H."/>
        </authorList>
    </citation>
    <scope>NUCLEOTIDE SEQUENCE</scope>
</reference>
<evidence type="ECO:0000256" key="10">
    <source>
        <dbReference type="ARBA" id="ARBA00023268"/>
    </source>
</evidence>
<dbReference type="InterPro" id="IPR036397">
    <property type="entry name" value="RNaseH_sf"/>
</dbReference>
<reference evidence="13" key="2">
    <citation type="submission" date="2022-01" db="EMBL/GenBank/DDBJ databases">
        <authorList>
            <person name="Yamashiro T."/>
            <person name="Shiraishi A."/>
            <person name="Satake H."/>
            <person name="Nakayama K."/>
        </authorList>
    </citation>
    <scope>NUCLEOTIDE SEQUENCE</scope>
</reference>
<evidence type="ECO:0000256" key="2">
    <source>
        <dbReference type="ARBA" id="ARBA00022723"/>
    </source>
</evidence>
<evidence type="ECO:0000313" key="13">
    <source>
        <dbReference type="EMBL" id="GJS79710.1"/>
    </source>
</evidence>
<dbReference type="SUPFAM" id="SSF56672">
    <property type="entry name" value="DNA/RNA polymerases"/>
    <property type="match status" value="1"/>
</dbReference>
<dbReference type="Pfam" id="PF07727">
    <property type="entry name" value="RVT_2"/>
    <property type="match status" value="1"/>
</dbReference>
<keyword evidence="5" id="KW-0460">Magnesium</keyword>
<proteinExistence type="predicted"/>
<keyword evidence="10" id="KW-0511">Multifunctional enzyme</keyword>
<evidence type="ECO:0000256" key="9">
    <source>
        <dbReference type="ARBA" id="ARBA00023172"/>
    </source>
</evidence>
<evidence type="ECO:0000256" key="11">
    <source>
        <dbReference type="SAM" id="MobiDB-lite"/>
    </source>
</evidence>
<keyword evidence="4" id="KW-0378">Hydrolase</keyword>
<evidence type="ECO:0000256" key="1">
    <source>
        <dbReference type="ARBA" id="ARBA00022722"/>
    </source>
</evidence>
<name>A0ABQ4YPU3_9ASTR</name>
<dbReference type="Proteomes" id="UP001151760">
    <property type="component" value="Unassembled WGS sequence"/>
</dbReference>
<evidence type="ECO:0000256" key="8">
    <source>
        <dbReference type="ARBA" id="ARBA00022932"/>
    </source>
</evidence>
<keyword evidence="7" id="KW-0695">RNA-directed DNA polymerase</keyword>
<evidence type="ECO:0000256" key="6">
    <source>
        <dbReference type="ARBA" id="ARBA00022908"/>
    </source>
</evidence>
<keyword evidence="8" id="KW-0239">DNA-directed DNA polymerase</keyword>
<dbReference type="Pfam" id="PF00665">
    <property type="entry name" value="rve"/>
    <property type="match status" value="1"/>
</dbReference>
<evidence type="ECO:0000256" key="4">
    <source>
        <dbReference type="ARBA" id="ARBA00022801"/>
    </source>
</evidence>
<keyword evidence="14" id="KW-1185">Reference proteome</keyword>
<protein>
    <submittedName>
        <fullName evidence="13">Retrotransposon protein, putative, ty1-copia subclass</fullName>
    </submittedName>
</protein>
<keyword evidence="3" id="KW-0255">Endonuclease</keyword>
<keyword evidence="9" id="KW-0233">DNA recombination</keyword>
<evidence type="ECO:0000259" key="12">
    <source>
        <dbReference type="PROSITE" id="PS50994"/>
    </source>
</evidence>
<evidence type="ECO:0000256" key="7">
    <source>
        <dbReference type="ARBA" id="ARBA00022918"/>
    </source>
</evidence>
<dbReference type="SUPFAM" id="SSF53098">
    <property type="entry name" value="Ribonuclease H-like"/>
    <property type="match status" value="1"/>
</dbReference>
<keyword evidence="6" id="KW-0229">DNA integration</keyword>